<keyword evidence="4 9" id="KW-0067">ATP-binding</keyword>
<evidence type="ECO:0000256" key="7">
    <source>
        <dbReference type="ARBA" id="ARBA00047984"/>
    </source>
</evidence>
<feature type="compositionally biased region" description="Acidic residues" evidence="11">
    <location>
        <begin position="716"/>
        <end position="731"/>
    </location>
</feature>
<evidence type="ECO:0000256" key="5">
    <source>
        <dbReference type="ARBA" id="ARBA00022884"/>
    </source>
</evidence>
<dbReference type="AlphaFoldDB" id="A0A151WZI1"/>
<comment type="catalytic activity">
    <reaction evidence="7 10">
        <text>ATP + H2O = ADP + phosphate + H(+)</text>
        <dbReference type="Rhea" id="RHEA:13065"/>
        <dbReference type="ChEBI" id="CHEBI:15377"/>
        <dbReference type="ChEBI" id="CHEBI:15378"/>
        <dbReference type="ChEBI" id="CHEBI:30616"/>
        <dbReference type="ChEBI" id="CHEBI:43474"/>
        <dbReference type="ChEBI" id="CHEBI:456216"/>
        <dbReference type="EC" id="3.6.4.13"/>
    </reaction>
</comment>
<dbReference type="STRING" id="64791.A0A151WZI1"/>
<dbReference type="PROSITE" id="PS51192">
    <property type="entry name" value="HELICASE_ATP_BIND_1"/>
    <property type="match status" value="1"/>
</dbReference>
<dbReference type="Proteomes" id="UP000075809">
    <property type="component" value="Unassembled WGS sequence"/>
</dbReference>
<sequence>MANKNKVKAYVKKKRTPESKIIEALQSKYNTIDVMKTTRFSDLPLSRITLKGLMENNYVEMTDIQKQSIGLALQGNDILGAAKTGSGKTLAFLIPILEILYCKQWSRLDGLGSLIITPTRELAYQIYETLRKVGQYHNISAGLIIGGKDLKFERKRMDQCNIIICTPGRLLQHMDENPLFNCVNMQILVLDEADRCLDMGFEKTMNSIIENLPPKRQTLLFSATQTKSVKDLARLSLKDPLYVSVHEHSVHITPEGLQQSYIICSLEDKLAMLWSFIKNHMKQKIIVFFSSCKQVKYIYEAFCRLRPGISLLALYGTLHQLRRMNIYESFCKKQHAVLFATDIAARGLDFPAVNWVVQMDCPEDVNAYIHRAGRTARFKSGGESLLVLLPSEEMIIKRLKQRKIPINIIKINPNKLQSPHRKLEALLARDVALKETAQRAFVSYIKSVFLMKDKEIFNVHALNTDEFAKSLGLAIPPRIRFLQRMQKKISNNNVKTEKEIDRTSTNSADNSDQEDSENNSDKSDISNKNSEKRIIKEEKIAALQINDSDDEDILTIKRKNIDIDDIPMTENEDEKTSNKKKFITKVALAKKILKKKIVPNKKTMFDDEGQELIDSTKIKMSELARQYENEVVSGINIEMAKQVLREEDQFDKQRYREKNKEKRKEKKRKLKINKKTETNDEESEDAGDDYDTESEASEGPDLSWLPDPDKIYGKQDEDEEISSANESEEDQISEKESIVHKPFKRKLITQEEYKGIKKKQKVSNIADLQTDEELALQLLQN</sequence>
<proteinExistence type="inferred from homology"/>
<organism evidence="15 16">
    <name type="scientific">Mycetomoellerius zeteki</name>
    <dbReference type="NCBI Taxonomy" id="64791"/>
    <lineage>
        <taxon>Eukaryota</taxon>
        <taxon>Metazoa</taxon>
        <taxon>Ecdysozoa</taxon>
        <taxon>Arthropoda</taxon>
        <taxon>Hexapoda</taxon>
        <taxon>Insecta</taxon>
        <taxon>Pterygota</taxon>
        <taxon>Neoptera</taxon>
        <taxon>Endopterygota</taxon>
        <taxon>Hymenoptera</taxon>
        <taxon>Apocrita</taxon>
        <taxon>Aculeata</taxon>
        <taxon>Formicoidea</taxon>
        <taxon>Formicidae</taxon>
        <taxon>Myrmicinae</taxon>
        <taxon>Mycetomoellerius</taxon>
    </lineage>
</organism>
<dbReference type="CDD" id="cd17941">
    <property type="entry name" value="DEADc_DDX10"/>
    <property type="match status" value="1"/>
</dbReference>
<evidence type="ECO:0000256" key="11">
    <source>
        <dbReference type="SAM" id="MobiDB-lite"/>
    </source>
</evidence>
<accession>A0A151WZI1</accession>
<dbReference type="GO" id="GO:0010468">
    <property type="term" value="P:regulation of gene expression"/>
    <property type="evidence" value="ECO:0007669"/>
    <property type="project" value="UniProtKB-ARBA"/>
</dbReference>
<reference evidence="15 16" key="1">
    <citation type="submission" date="2015-09" db="EMBL/GenBank/DDBJ databases">
        <title>Trachymyrmex zeteki WGS genome.</title>
        <authorList>
            <person name="Nygaard S."/>
            <person name="Hu H."/>
            <person name="Boomsma J."/>
            <person name="Zhang G."/>
        </authorList>
    </citation>
    <scope>NUCLEOTIDE SEQUENCE [LARGE SCALE GENOMIC DNA]</scope>
    <source>
        <strain evidence="15">Tzet28-1</strain>
        <tissue evidence="15">Whole body</tissue>
    </source>
</reference>
<evidence type="ECO:0000256" key="9">
    <source>
        <dbReference type="RuleBase" id="RU000492"/>
    </source>
</evidence>
<gene>
    <name evidence="15" type="ORF">ALC60_07567</name>
</gene>
<comment type="similarity">
    <text evidence="6">Belongs to the DEAD box helicase family. DDX10/DBP4 subfamily.</text>
</comment>
<dbReference type="GO" id="GO:0003723">
    <property type="term" value="F:RNA binding"/>
    <property type="evidence" value="ECO:0007669"/>
    <property type="project" value="UniProtKB-UniRule"/>
</dbReference>
<dbReference type="PROSITE" id="PS51194">
    <property type="entry name" value="HELICASE_CTER"/>
    <property type="match status" value="1"/>
</dbReference>
<keyword evidence="3 9" id="KW-0347">Helicase</keyword>
<feature type="compositionally biased region" description="Basic and acidic residues" evidence="11">
    <location>
        <begin position="519"/>
        <end position="530"/>
    </location>
</feature>
<keyword evidence="2 9" id="KW-0378">Hydrolase</keyword>
<dbReference type="PROSITE" id="PS51195">
    <property type="entry name" value="Q_MOTIF"/>
    <property type="match status" value="1"/>
</dbReference>
<feature type="compositionally biased region" description="Basic residues" evidence="11">
    <location>
        <begin position="663"/>
        <end position="673"/>
    </location>
</feature>
<feature type="short sequence motif" description="Q motif" evidence="8">
    <location>
        <begin position="38"/>
        <end position="66"/>
    </location>
</feature>
<feature type="domain" description="DEAD-box RNA helicase Q" evidence="14">
    <location>
        <begin position="38"/>
        <end position="66"/>
    </location>
</feature>
<dbReference type="InterPro" id="IPR025313">
    <property type="entry name" value="SPB4-like_CTE"/>
</dbReference>
<evidence type="ECO:0000313" key="16">
    <source>
        <dbReference type="Proteomes" id="UP000075809"/>
    </source>
</evidence>
<dbReference type="EMBL" id="KQ982638">
    <property type="protein sequence ID" value="KYQ53279.1"/>
    <property type="molecule type" value="Genomic_DNA"/>
</dbReference>
<evidence type="ECO:0000313" key="15">
    <source>
        <dbReference type="EMBL" id="KYQ53279.1"/>
    </source>
</evidence>
<protein>
    <recommendedName>
        <fullName evidence="10">ATP-dependent RNA helicase</fullName>
        <ecNumber evidence="10">3.6.4.13</ecNumber>
    </recommendedName>
</protein>
<evidence type="ECO:0000256" key="3">
    <source>
        <dbReference type="ARBA" id="ARBA00022806"/>
    </source>
</evidence>
<feature type="region of interest" description="Disordered" evidence="11">
    <location>
        <begin position="655"/>
        <end position="741"/>
    </location>
</feature>
<feature type="region of interest" description="Disordered" evidence="11">
    <location>
        <begin position="492"/>
        <end position="530"/>
    </location>
</feature>
<evidence type="ECO:0000259" key="13">
    <source>
        <dbReference type="PROSITE" id="PS51194"/>
    </source>
</evidence>
<name>A0A151WZI1_9HYME</name>
<feature type="domain" description="Helicase C-terminal" evidence="13">
    <location>
        <begin position="256"/>
        <end position="424"/>
    </location>
</feature>
<evidence type="ECO:0000256" key="1">
    <source>
        <dbReference type="ARBA" id="ARBA00022741"/>
    </source>
</evidence>
<dbReference type="InterPro" id="IPR027417">
    <property type="entry name" value="P-loop_NTPase"/>
</dbReference>
<evidence type="ECO:0000256" key="2">
    <source>
        <dbReference type="ARBA" id="ARBA00022801"/>
    </source>
</evidence>
<dbReference type="InterPro" id="IPR001650">
    <property type="entry name" value="Helicase_C-like"/>
</dbReference>
<evidence type="ECO:0000256" key="10">
    <source>
        <dbReference type="RuleBase" id="RU365068"/>
    </source>
</evidence>
<evidence type="ECO:0000256" key="8">
    <source>
        <dbReference type="PROSITE-ProRule" id="PRU00552"/>
    </source>
</evidence>
<dbReference type="Pfam" id="PF00271">
    <property type="entry name" value="Helicase_C"/>
    <property type="match status" value="1"/>
</dbReference>
<feature type="compositionally biased region" description="Acidic residues" evidence="11">
    <location>
        <begin position="679"/>
        <end position="698"/>
    </location>
</feature>
<dbReference type="InterPro" id="IPR000629">
    <property type="entry name" value="RNA-helicase_DEAD-box_CS"/>
</dbReference>
<dbReference type="EC" id="3.6.4.13" evidence="10"/>
<dbReference type="Pfam" id="PF00270">
    <property type="entry name" value="DEAD"/>
    <property type="match status" value="1"/>
</dbReference>
<dbReference type="SUPFAM" id="SSF52540">
    <property type="entry name" value="P-loop containing nucleoside triphosphate hydrolases"/>
    <property type="match status" value="1"/>
</dbReference>
<dbReference type="FunFam" id="3.40.50.300:FF:001089">
    <property type="entry name" value="RNA helicase"/>
    <property type="match status" value="1"/>
</dbReference>
<dbReference type="GO" id="GO:0005524">
    <property type="term" value="F:ATP binding"/>
    <property type="evidence" value="ECO:0007669"/>
    <property type="project" value="UniProtKB-UniRule"/>
</dbReference>
<dbReference type="GO" id="GO:0003724">
    <property type="term" value="F:RNA helicase activity"/>
    <property type="evidence" value="ECO:0007669"/>
    <property type="project" value="UniProtKB-EC"/>
</dbReference>
<dbReference type="InterPro" id="IPR014014">
    <property type="entry name" value="RNA_helicase_DEAD_Q_motif"/>
</dbReference>
<keyword evidence="16" id="KW-1185">Reference proteome</keyword>
<dbReference type="GO" id="GO:0016887">
    <property type="term" value="F:ATP hydrolysis activity"/>
    <property type="evidence" value="ECO:0007669"/>
    <property type="project" value="RHEA"/>
</dbReference>
<keyword evidence="5 10" id="KW-0694">RNA-binding</keyword>
<dbReference type="SMART" id="SM00490">
    <property type="entry name" value="HELICc"/>
    <property type="match status" value="1"/>
</dbReference>
<dbReference type="InterPro" id="IPR011545">
    <property type="entry name" value="DEAD/DEAH_box_helicase_dom"/>
</dbReference>
<dbReference type="SMART" id="SM01178">
    <property type="entry name" value="DUF4217"/>
    <property type="match status" value="1"/>
</dbReference>
<evidence type="ECO:0000256" key="4">
    <source>
        <dbReference type="ARBA" id="ARBA00022840"/>
    </source>
</evidence>
<dbReference type="Gene3D" id="3.40.50.300">
    <property type="entry name" value="P-loop containing nucleotide triphosphate hydrolases"/>
    <property type="match status" value="2"/>
</dbReference>
<dbReference type="CDD" id="cd18787">
    <property type="entry name" value="SF2_C_DEAD"/>
    <property type="match status" value="1"/>
</dbReference>
<evidence type="ECO:0000259" key="12">
    <source>
        <dbReference type="PROSITE" id="PS51192"/>
    </source>
</evidence>
<comment type="domain">
    <text evidence="10">The Q motif is unique to and characteristic of the DEAD box family of RNA helicases and controls ATP binding and hydrolysis.</text>
</comment>
<feature type="domain" description="Helicase ATP-binding" evidence="12">
    <location>
        <begin position="69"/>
        <end position="243"/>
    </location>
</feature>
<dbReference type="InterPro" id="IPR014001">
    <property type="entry name" value="Helicase_ATP-bd"/>
</dbReference>
<dbReference type="SMART" id="SM00487">
    <property type="entry name" value="DEXDc"/>
    <property type="match status" value="1"/>
</dbReference>
<dbReference type="Pfam" id="PF13959">
    <property type="entry name" value="CTE_SPB4"/>
    <property type="match status" value="1"/>
</dbReference>
<dbReference type="PANTHER" id="PTHR24031">
    <property type="entry name" value="RNA HELICASE"/>
    <property type="match status" value="1"/>
</dbReference>
<evidence type="ECO:0000259" key="14">
    <source>
        <dbReference type="PROSITE" id="PS51195"/>
    </source>
</evidence>
<comment type="function">
    <text evidence="10">RNA helicase.</text>
</comment>
<evidence type="ECO:0000256" key="6">
    <source>
        <dbReference type="ARBA" id="ARBA00038084"/>
    </source>
</evidence>
<keyword evidence="1 9" id="KW-0547">Nucleotide-binding</keyword>
<dbReference type="PROSITE" id="PS00039">
    <property type="entry name" value="DEAD_ATP_HELICASE"/>
    <property type="match status" value="1"/>
</dbReference>